<keyword evidence="2" id="KW-0862">Zinc</keyword>
<dbReference type="EMBL" id="JAMCOF010000006">
    <property type="protein sequence ID" value="MCL6229842.1"/>
    <property type="molecule type" value="Genomic_DNA"/>
</dbReference>
<dbReference type="Proteomes" id="UP001523003">
    <property type="component" value="Unassembled WGS sequence"/>
</dbReference>
<gene>
    <name evidence="2" type="ORF">M4Z11_04390</name>
</gene>
<reference evidence="2 3" key="1">
    <citation type="submission" date="2022-05" db="EMBL/GenBank/DDBJ databases">
        <title>Description of the Bartonella bilalgolemii sp. nov. Isolated from Apodemus uralensis (Pallas 1811).</title>
        <authorList>
            <person name="Zgheib R."/>
            <person name="Celebi B."/>
        </authorList>
    </citation>
    <scope>NUCLEOTIDE SEQUENCE [LARGE SCALE GENOMIC DNA]</scope>
    <source>
        <strain evidence="2 3">G70</strain>
    </source>
</reference>
<dbReference type="InterPro" id="IPR019401">
    <property type="entry name" value="Znf_CHCC"/>
</dbReference>
<dbReference type="RefSeq" id="WP_249676757.1">
    <property type="nucleotide sequence ID" value="NZ_JAMCOF010000006.1"/>
</dbReference>
<evidence type="ECO:0000259" key="1">
    <source>
        <dbReference type="Pfam" id="PF10276"/>
    </source>
</evidence>
<keyword evidence="3" id="KW-1185">Reference proteome</keyword>
<feature type="domain" description="Zinc finger CHCC-type" evidence="1">
    <location>
        <begin position="23"/>
        <end position="58"/>
    </location>
</feature>
<accession>A0ABT0P9L5</accession>
<comment type="caution">
    <text evidence="2">The sequence shown here is derived from an EMBL/GenBank/DDBJ whole genome shotgun (WGS) entry which is preliminary data.</text>
</comment>
<dbReference type="GO" id="GO:0008270">
    <property type="term" value="F:zinc ion binding"/>
    <property type="evidence" value="ECO:0007669"/>
    <property type="project" value="UniProtKB-KW"/>
</dbReference>
<proteinExistence type="predicted"/>
<evidence type="ECO:0000313" key="2">
    <source>
        <dbReference type="EMBL" id="MCL6229842.1"/>
    </source>
</evidence>
<name>A0ABT0P9L5_9HYPH</name>
<keyword evidence="2" id="KW-0479">Metal-binding</keyword>
<dbReference type="Pfam" id="PF10276">
    <property type="entry name" value="zf-CHCC"/>
    <property type="match status" value="1"/>
</dbReference>
<evidence type="ECO:0000313" key="3">
    <source>
        <dbReference type="Proteomes" id="UP001523003"/>
    </source>
</evidence>
<organism evidence="2 3">
    <name type="scientific">Bartonella bilalgolemii</name>
    <dbReference type="NCBI Taxonomy" id="2942911"/>
    <lineage>
        <taxon>Bacteria</taxon>
        <taxon>Pseudomonadati</taxon>
        <taxon>Pseudomonadota</taxon>
        <taxon>Alphaproteobacteria</taxon>
        <taxon>Hyphomicrobiales</taxon>
        <taxon>Bartonellaceae</taxon>
        <taxon>Bartonella</taxon>
    </lineage>
</organism>
<protein>
    <submittedName>
        <fullName evidence="2">Zinc-finger domain-containing protein</fullName>
    </submittedName>
</protein>
<keyword evidence="2" id="KW-0863">Zinc-finger</keyword>
<sequence length="84" mass="9721">MADHNIPYFQNDNGYKIIEIGVKEFMCIGATQPFDHPHIFIEMGAANEKICPYCSTLYRYNHTLPYNETNPTGCTYHLKDSLFL</sequence>
<dbReference type="Gene3D" id="2.60.260.40">
    <property type="entry name" value="q5lls5 like domains"/>
    <property type="match status" value="1"/>
</dbReference>